<organism evidence="4 5">
    <name type="scientific">Candidatus Woesebacteria bacterium GW2011_GWB1_39_10b</name>
    <dbReference type="NCBI Taxonomy" id="1618573"/>
    <lineage>
        <taxon>Bacteria</taxon>
        <taxon>Candidatus Woeseibacteriota</taxon>
    </lineage>
</organism>
<dbReference type="InterPro" id="IPR038109">
    <property type="entry name" value="DNA_bind_recomb_sf"/>
</dbReference>
<dbReference type="PANTHER" id="PTHR30461:SF23">
    <property type="entry name" value="DNA RECOMBINASE-RELATED"/>
    <property type="match status" value="1"/>
</dbReference>
<dbReference type="Gene3D" id="3.90.1750.20">
    <property type="entry name" value="Putative Large Serine Recombinase, Chain B, Domain 2"/>
    <property type="match status" value="1"/>
</dbReference>
<evidence type="ECO:0000259" key="3">
    <source>
        <dbReference type="PROSITE" id="PS51737"/>
    </source>
</evidence>
<reference evidence="4 5" key="1">
    <citation type="journal article" date="2015" name="Nature">
        <title>rRNA introns, odd ribosomes, and small enigmatic genomes across a large radiation of phyla.</title>
        <authorList>
            <person name="Brown C.T."/>
            <person name="Hug L.A."/>
            <person name="Thomas B.C."/>
            <person name="Sharon I."/>
            <person name="Castelle C.J."/>
            <person name="Singh A."/>
            <person name="Wilkins M.J."/>
            <person name="Williams K.H."/>
            <person name="Banfield J.F."/>
        </authorList>
    </citation>
    <scope>NUCLEOTIDE SEQUENCE [LARGE SCALE GENOMIC DNA]</scope>
</reference>
<dbReference type="PROSITE" id="PS51737">
    <property type="entry name" value="RECOMBINASE_DNA_BIND"/>
    <property type="match status" value="1"/>
</dbReference>
<dbReference type="GO" id="GO:0000150">
    <property type="term" value="F:DNA strand exchange activity"/>
    <property type="evidence" value="ECO:0007669"/>
    <property type="project" value="InterPro"/>
</dbReference>
<feature type="domain" description="Resolvase/invertase-type recombinase catalytic" evidence="2">
    <location>
        <begin position="18"/>
        <end position="166"/>
    </location>
</feature>
<dbReference type="Pfam" id="PF07508">
    <property type="entry name" value="Recombinase"/>
    <property type="match status" value="1"/>
</dbReference>
<accession>A0A0G0LRH4</accession>
<protein>
    <submittedName>
        <fullName evidence="4">Recombinase</fullName>
    </submittedName>
</protein>
<keyword evidence="1" id="KW-0175">Coiled coil</keyword>
<dbReference type="CDD" id="cd00338">
    <property type="entry name" value="Ser_Recombinase"/>
    <property type="match status" value="1"/>
</dbReference>
<evidence type="ECO:0000256" key="1">
    <source>
        <dbReference type="SAM" id="Coils"/>
    </source>
</evidence>
<dbReference type="InterPro" id="IPR050639">
    <property type="entry name" value="SSR_resolvase"/>
</dbReference>
<proteinExistence type="predicted"/>
<feature type="domain" description="Recombinase" evidence="3">
    <location>
        <begin position="172"/>
        <end position="285"/>
    </location>
</feature>
<comment type="caution">
    <text evidence="4">The sequence shown here is derived from an EMBL/GenBank/DDBJ whole genome shotgun (WGS) entry which is preliminary data.</text>
</comment>
<evidence type="ECO:0000313" key="5">
    <source>
        <dbReference type="Proteomes" id="UP000034932"/>
    </source>
</evidence>
<dbReference type="SMART" id="SM00857">
    <property type="entry name" value="Resolvase"/>
    <property type="match status" value="1"/>
</dbReference>
<dbReference type="Gene3D" id="3.40.50.1390">
    <property type="entry name" value="Resolvase, N-terminal catalytic domain"/>
    <property type="match status" value="1"/>
</dbReference>
<dbReference type="PANTHER" id="PTHR30461">
    <property type="entry name" value="DNA-INVERTASE FROM LAMBDOID PROPHAGE"/>
    <property type="match status" value="1"/>
</dbReference>
<gene>
    <name evidence="4" type="ORF">UT19_C0009G0031</name>
</gene>
<dbReference type="InterPro" id="IPR011109">
    <property type="entry name" value="DNA_bind_recombinase_dom"/>
</dbReference>
<dbReference type="Proteomes" id="UP000034932">
    <property type="component" value="Unassembled WGS sequence"/>
</dbReference>
<dbReference type="Pfam" id="PF00239">
    <property type="entry name" value="Resolvase"/>
    <property type="match status" value="1"/>
</dbReference>
<dbReference type="PROSITE" id="PS51736">
    <property type="entry name" value="RECOMBINASES_3"/>
    <property type="match status" value="1"/>
</dbReference>
<dbReference type="InterPro" id="IPR036162">
    <property type="entry name" value="Resolvase-like_N_sf"/>
</dbReference>
<feature type="coiled-coil region" evidence="1">
    <location>
        <begin position="432"/>
        <end position="466"/>
    </location>
</feature>
<dbReference type="EMBL" id="LBVW01000009">
    <property type="protein sequence ID" value="KKQ93622.1"/>
    <property type="molecule type" value="Genomic_DNA"/>
</dbReference>
<dbReference type="AlphaFoldDB" id="A0A0G0LRH4"/>
<dbReference type="STRING" id="1618573.UT19_C0009G0031"/>
<name>A0A0G0LRH4_9BACT</name>
<dbReference type="InterPro" id="IPR006119">
    <property type="entry name" value="Resolv_N"/>
</dbReference>
<evidence type="ECO:0000259" key="2">
    <source>
        <dbReference type="PROSITE" id="PS51736"/>
    </source>
</evidence>
<sequence length="555" mass="64552">MVFNWENMEEEIDVTKLKYVLYARKSTDDPEKQGRSVEDQIAECEVFALKNHLRIVGKPIIEKRSAKKPDQRPLFTQMLRDIKAGKYDAILAWHPDRLARNMKEGGEIINMIDEGEIKDLKFITHYFTNDANGKMILGLAFVLSKQYSDKLSQDITRGVRGNLVEGKTATPKYGYINEDGFYSPDKKNHELICKAWEMRTKGESIEKINDYLNKQGFYRLIKRSGEKQKITMQKLSRMFQDPFYYGVLIQAKQNVDLREIYNFVRAVSKEDYDIVQSLTYRKMKPHKPHKENFYPFKMMIRCAYCGSNMRVAPSTGKTSKYLYARCDNAKCKRNLSETKEKNKELSKEKQIRASIRTKVVLDFIYDFLKGGLGLTEEDYQRSLEAITAINEERRKELKAELHSKKGATKITERELTQRALGEYKLKPKSYSWQAHQKRMVELEQEKLSLEKQIKKLEELLDKPEQEQLSLEQFLNLSKNALLIVKSGSAMAKDKICRLIFTNFFVDNEKVTKYSLNEPFATLLKGHNFLLSGDGGNRTLVRKMNSKSSTSFVDFS</sequence>
<dbReference type="GO" id="GO:0003677">
    <property type="term" value="F:DNA binding"/>
    <property type="evidence" value="ECO:0007669"/>
    <property type="project" value="InterPro"/>
</dbReference>
<evidence type="ECO:0000313" key="4">
    <source>
        <dbReference type="EMBL" id="KKQ93622.1"/>
    </source>
</evidence>
<dbReference type="SUPFAM" id="SSF53041">
    <property type="entry name" value="Resolvase-like"/>
    <property type="match status" value="1"/>
</dbReference>